<name>A0ABR0EH89_ZASCE</name>
<feature type="region of interest" description="Disordered" evidence="3">
    <location>
        <begin position="1"/>
        <end position="25"/>
    </location>
</feature>
<evidence type="ECO:0000256" key="2">
    <source>
        <dbReference type="ARBA" id="ARBA00023002"/>
    </source>
</evidence>
<dbReference type="InterPro" id="IPR036291">
    <property type="entry name" value="NAD(P)-bd_dom_sf"/>
</dbReference>
<organism evidence="4 5">
    <name type="scientific">Zasmidium cellare</name>
    <name type="common">Wine cellar mold</name>
    <name type="synonym">Racodium cellare</name>
    <dbReference type="NCBI Taxonomy" id="395010"/>
    <lineage>
        <taxon>Eukaryota</taxon>
        <taxon>Fungi</taxon>
        <taxon>Dikarya</taxon>
        <taxon>Ascomycota</taxon>
        <taxon>Pezizomycotina</taxon>
        <taxon>Dothideomycetes</taxon>
        <taxon>Dothideomycetidae</taxon>
        <taxon>Mycosphaerellales</taxon>
        <taxon>Mycosphaerellaceae</taxon>
        <taxon>Zasmidium</taxon>
    </lineage>
</organism>
<accession>A0ABR0EH89</accession>
<protein>
    <recommendedName>
        <fullName evidence="6">NAD(P)-binding protein</fullName>
    </recommendedName>
</protein>
<keyword evidence="5" id="KW-1185">Reference proteome</keyword>
<evidence type="ECO:0000313" key="5">
    <source>
        <dbReference type="Proteomes" id="UP001305779"/>
    </source>
</evidence>
<evidence type="ECO:0000256" key="3">
    <source>
        <dbReference type="SAM" id="MobiDB-lite"/>
    </source>
</evidence>
<keyword evidence="2" id="KW-0560">Oxidoreductase</keyword>
<evidence type="ECO:0008006" key="6">
    <source>
        <dbReference type="Google" id="ProtNLM"/>
    </source>
</evidence>
<dbReference type="PANTHER" id="PTHR24320:SF272">
    <property type="entry name" value="NAD(P)-BINDING ROSSMANN-FOLD SUPERFAMILY PROTEIN"/>
    <property type="match status" value="1"/>
</dbReference>
<dbReference type="PANTHER" id="PTHR24320">
    <property type="entry name" value="RETINOL DEHYDROGENASE"/>
    <property type="match status" value="1"/>
</dbReference>
<evidence type="ECO:0000256" key="1">
    <source>
        <dbReference type="ARBA" id="ARBA00006484"/>
    </source>
</evidence>
<reference evidence="4 5" key="1">
    <citation type="journal article" date="2023" name="G3 (Bethesda)">
        <title>A chromosome-level genome assembly of Zasmidium syzygii isolated from banana leaves.</title>
        <authorList>
            <person name="van Westerhoven A.C."/>
            <person name="Mehrabi R."/>
            <person name="Talebi R."/>
            <person name="Steentjes M.B.F."/>
            <person name="Corcolon B."/>
            <person name="Chong P.A."/>
            <person name="Kema G.H.J."/>
            <person name="Seidl M.F."/>
        </authorList>
    </citation>
    <scope>NUCLEOTIDE SEQUENCE [LARGE SCALE GENOMIC DNA]</scope>
    <source>
        <strain evidence="4 5">P124</strain>
    </source>
</reference>
<dbReference type="EMBL" id="JAXOVC010000006">
    <property type="protein sequence ID" value="KAK4500635.1"/>
    <property type="molecule type" value="Genomic_DNA"/>
</dbReference>
<gene>
    <name evidence="4" type="ORF">PRZ48_008824</name>
</gene>
<dbReference type="Pfam" id="PF00106">
    <property type="entry name" value="adh_short"/>
    <property type="match status" value="1"/>
</dbReference>
<dbReference type="SUPFAM" id="SSF51735">
    <property type="entry name" value="NAD(P)-binding Rossmann-fold domains"/>
    <property type="match status" value="1"/>
</dbReference>
<evidence type="ECO:0000313" key="4">
    <source>
        <dbReference type="EMBL" id="KAK4500635.1"/>
    </source>
</evidence>
<dbReference type="Proteomes" id="UP001305779">
    <property type="component" value="Unassembled WGS sequence"/>
</dbReference>
<dbReference type="PRINTS" id="PR00081">
    <property type="entry name" value="GDHRDH"/>
</dbReference>
<comment type="similarity">
    <text evidence="1">Belongs to the short-chain dehydrogenases/reductases (SDR) family.</text>
</comment>
<dbReference type="InterPro" id="IPR002347">
    <property type="entry name" value="SDR_fam"/>
</dbReference>
<comment type="caution">
    <text evidence="4">The sequence shown here is derived from an EMBL/GenBank/DDBJ whole genome shotgun (WGS) entry which is preliminary data.</text>
</comment>
<dbReference type="Gene3D" id="3.40.50.720">
    <property type="entry name" value="NAD(P)-binding Rossmann-like Domain"/>
    <property type="match status" value="1"/>
</dbReference>
<proteinExistence type="inferred from homology"/>
<sequence>MSSAGITNRYEEAHASPNGPGDARPTAYQILKDNDVIGKLSGKTVLITGGSDGLGKETVKQLAKTGAKIWFTARNEEKAKKVLAELADEGKKDAELKNASINYVLIDNSRLKSVKAGAEDFLKKSDQLNILIANAGIANIPYKLTEDGYESTFATNHLAHFYLFSLLKPLLLKSSSPTFQSRVITVASTAHHFATVQLGNYNLKNPLVPPIDPLTELEKNDTDVGHYNPLVAYGQSKTANIWMANEITRRYGSQGLQGLSLHPGNILTNGWGDMDPRVSEKLGPIVSQEIFQKFFKSVEQGAATQVLAAIGRDFEGKGGVYLDDCGVAKRIGDEEQAGLAGYKSWAYDEAGARQLWVDSARMVGVEE</sequence>